<protein>
    <submittedName>
        <fullName evidence="10">Membrane bound O-acyl transferase family-domain-containing protein</fullName>
    </submittedName>
</protein>
<feature type="transmembrane region" description="Helical" evidence="8">
    <location>
        <begin position="402"/>
        <end position="423"/>
    </location>
</feature>
<dbReference type="Pfam" id="PF13813">
    <property type="entry name" value="MBOAT_2"/>
    <property type="match status" value="1"/>
</dbReference>
<dbReference type="RefSeq" id="XP_070884626.1">
    <property type="nucleotide sequence ID" value="XM_071025070.1"/>
</dbReference>
<keyword evidence="11" id="KW-1185">Reference proteome</keyword>
<name>A0ABR4LQL9_9EURO</name>
<evidence type="ECO:0000256" key="3">
    <source>
        <dbReference type="ARBA" id="ARBA00022679"/>
    </source>
</evidence>
<feature type="domain" description="Wax synthase" evidence="9">
    <location>
        <begin position="317"/>
        <end position="407"/>
    </location>
</feature>
<dbReference type="PANTHER" id="PTHR31595:SF67">
    <property type="entry name" value="WAX SYNTHASE DOMAIN-CONTAINING PROTEIN"/>
    <property type="match status" value="1"/>
</dbReference>
<evidence type="ECO:0000256" key="5">
    <source>
        <dbReference type="ARBA" id="ARBA00022989"/>
    </source>
</evidence>
<feature type="transmembrane region" description="Helical" evidence="8">
    <location>
        <begin position="57"/>
        <end position="75"/>
    </location>
</feature>
<dbReference type="GeneID" id="98140142"/>
<feature type="transmembrane region" description="Helical" evidence="8">
    <location>
        <begin position="273"/>
        <end position="293"/>
    </location>
</feature>
<feature type="region of interest" description="Disordered" evidence="7">
    <location>
        <begin position="124"/>
        <end position="144"/>
    </location>
</feature>
<evidence type="ECO:0000256" key="7">
    <source>
        <dbReference type="SAM" id="MobiDB-lite"/>
    </source>
</evidence>
<dbReference type="EMBL" id="JBFXLQ010000030">
    <property type="protein sequence ID" value="KAL2865647.1"/>
    <property type="molecule type" value="Genomic_DNA"/>
</dbReference>
<dbReference type="InterPro" id="IPR044851">
    <property type="entry name" value="Wax_synthase"/>
</dbReference>
<dbReference type="InterPro" id="IPR032805">
    <property type="entry name" value="Wax_synthase_dom"/>
</dbReference>
<feature type="transmembrane region" description="Helical" evidence="8">
    <location>
        <begin position="32"/>
        <end position="50"/>
    </location>
</feature>
<keyword evidence="6 8" id="KW-0472">Membrane</keyword>
<dbReference type="GO" id="GO:0016740">
    <property type="term" value="F:transferase activity"/>
    <property type="evidence" value="ECO:0007669"/>
    <property type="project" value="UniProtKB-KW"/>
</dbReference>
<gene>
    <name evidence="10" type="ORF">BJX67DRAFT_169208</name>
</gene>
<evidence type="ECO:0000256" key="6">
    <source>
        <dbReference type="ARBA" id="ARBA00023136"/>
    </source>
</evidence>
<comment type="caution">
    <text evidence="10">The sequence shown here is derived from an EMBL/GenBank/DDBJ whole genome shotgun (WGS) entry which is preliminary data.</text>
</comment>
<evidence type="ECO:0000259" key="9">
    <source>
        <dbReference type="Pfam" id="PF13813"/>
    </source>
</evidence>
<accession>A0ABR4LQL9</accession>
<sequence length="509" mass="57268">MADHAFIRYERIVLDTHNRFHSLVQRGDAKPWLLWHALLPMILPISALLIPRRGSCWLIRPIIFAITLSISVETIQYRRGLLGANGYLVGLVAVWWLIWSSTLLFFNNIERDFRRIERMRSAGNKGATSQQDGHANCREYPRSAKPNNTDKLVWQPYPESFSHRLGWTLALVLNMRGPDFSFRISSLDPLPPQLIPGHTHATKKHSCPRAKARLRAAFVRLLVAYLAIDVLKLILIWDPYFFGTLSAPAPSPFDRLSTFPGLVRFYRSLASGLGVYFALQFVTAANPVFFLGLSLTFPNASRALTATPLDAPWLYADQFGPITAVLDKGLAGAWGTWWHQLFRFGFVSAAKWVLSFMPTAISSHRSTRRAITVFVAFGLSGLMHGMGSYTQLGDTRPVSGPFLFFILQALGIFIQEICCRVVVHQLKALGHSPPRWLRRTGNAAFVLGWLLLTGSGIADDFAKGGLWLTEPLPISPVRGLMGRGWLCWRTPWLEYYDDGTYWGSGVRII</sequence>
<evidence type="ECO:0000256" key="8">
    <source>
        <dbReference type="SAM" id="Phobius"/>
    </source>
</evidence>
<evidence type="ECO:0000313" key="10">
    <source>
        <dbReference type="EMBL" id="KAL2865647.1"/>
    </source>
</evidence>
<feature type="transmembrane region" description="Helical" evidence="8">
    <location>
        <begin position="87"/>
        <end position="109"/>
    </location>
</feature>
<keyword evidence="5 8" id="KW-1133">Transmembrane helix</keyword>
<comment type="similarity">
    <text evidence="2">Belongs to the wax synthase family.</text>
</comment>
<keyword evidence="3 10" id="KW-0808">Transferase</keyword>
<evidence type="ECO:0000313" key="11">
    <source>
        <dbReference type="Proteomes" id="UP001610432"/>
    </source>
</evidence>
<evidence type="ECO:0000256" key="1">
    <source>
        <dbReference type="ARBA" id="ARBA00004141"/>
    </source>
</evidence>
<dbReference type="Proteomes" id="UP001610432">
    <property type="component" value="Unassembled WGS sequence"/>
</dbReference>
<keyword evidence="4 8" id="KW-0812">Transmembrane</keyword>
<organism evidence="10 11">
    <name type="scientific">Aspergillus lucknowensis</name>
    <dbReference type="NCBI Taxonomy" id="176173"/>
    <lineage>
        <taxon>Eukaryota</taxon>
        <taxon>Fungi</taxon>
        <taxon>Dikarya</taxon>
        <taxon>Ascomycota</taxon>
        <taxon>Pezizomycotina</taxon>
        <taxon>Eurotiomycetes</taxon>
        <taxon>Eurotiomycetidae</taxon>
        <taxon>Eurotiales</taxon>
        <taxon>Aspergillaceae</taxon>
        <taxon>Aspergillus</taxon>
        <taxon>Aspergillus subgen. Nidulantes</taxon>
    </lineage>
</organism>
<reference evidence="10 11" key="1">
    <citation type="submission" date="2024-07" db="EMBL/GenBank/DDBJ databases">
        <title>Section-level genome sequencing and comparative genomics of Aspergillus sections Usti and Cavernicolus.</title>
        <authorList>
            <consortium name="Lawrence Berkeley National Laboratory"/>
            <person name="Nybo J.L."/>
            <person name="Vesth T.C."/>
            <person name="Theobald S."/>
            <person name="Frisvad J.C."/>
            <person name="Larsen T.O."/>
            <person name="Kjaerboelling I."/>
            <person name="Rothschild-Mancinelli K."/>
            <person name="Lyhne E.K."/>
            <person name="Kogle M.E."/>
            <person name="Barry K."/>
            <person name="Clum A."/>
            <person name="Na H."/>
            <person name="Ledsgaard L."/>
            <person name="Lin J."/>
            <person name="Lipzen A."/>
            <person name="Kuo A."/>
            <person name="Riley R."/>
            <person name="Mondo S."/>
            <person name="Labutti K."/>
            <person name="Haridas S."/>
            <person name="Pangalinan J."/>
            <person name="Salamov A.A."/>
            <person name="Simmons B.A."/>
            <person name="Magnuson J.K."/>
            <person name="Chen J."/>
            <person name="Drula E."/>
            <person name="Henrissat B."/>
            <person name="Wiebenga A."/>
            <person name="Lubbers R.J."/>
            <person name="Gomes A.C."/>
            <person name="Macurrencykelacurrency M.R."/>
            <person name="Stajich J."/>
            <person name="Grigoriev I.V."/>
            <person name="Mortensen U.H."/>
            <person name="De Vries R.P."/>
            <person name="Baker S.E."/>
            <person name="Andersen M.R."/>
        </authorList>
    </citation>
    <scope>NUCLEOTIDE SEQUENCE [LARGE SCALE GENOMIC DNA]</scope>
    <source>
        <strain evidence="10 11">CBS 449.75</strain>
    </source>
</reference>
<feature type="transmembrane region" description="Helical" evidence="8">
    <location>
        <begin position="370"/>
        <end position="390"/>
    </location>
</feature>
<feature type="transmembrane region" description="Helical" evidence="8">
    <location>
        <begin position="443"/>
        <end position="462"/>
    </location>
</feature>
<dbReference type="PANTHER" id="PTHR31595">
    <property type="entry name" value="LONG-CHAIN-ALCOHOL O-FATTY-ACYLTRANSFERASE 3-RELATED"/>
    <property type="match status" value="1"/>
</dbReference>
<feature type="transmembrane region" description="Helical" evidence="8">
    <location>
        <begin position="218"/>
        <end position="237"/>
    </location>
</feature>
<evidence type="ECO:0000256" key="4">
    <source>
        <dbReference type="ARBA" id="ARBA00022692"/>
    </source>
</evidence>
<proteinExistence type="inferred from homology"/>
<evidence type="ECO:0000256" key="2">
    <source>
        <dbReference type="ARBA" id="ARBA00007282"/>
    </source>
</evidence>
<comment type="subcellular location">
    <subcellularLocation>
        <location evidence="1">Membrane</location>
        <topology evidence="1">Multi-pass membrane protein</topology>
    </subcellularLocation>
</comment>